<keyword evidence="3" id="KW-1185">Reference proteome</keyword>
<dbReference type="EMBL" id="MU853758">
    <property type="protein sequence ID" value="KAK3944656.1"/>
    <property type="molecule type" value="Genomic_DNA"/>
</dbReference>
<dbReference type="Proteomes" id="UP001303473">
    <property type="component" value="Unassembled WGS sequence"/>
</dbReference>
<keyword evidence="1" id="KW-0732">Signal</keyword>
<comment type="caution">
    <text evidence="2">The sequence shown here is derived from an EMBL/GenBank/DDBJ whole genome shotgun (WGS) entry which is preliminary data.</text>
</comment>
<gene>
    <name evidence="2" type="ORF">QBC46DRAFT_373950</name>
</gene>
<name>A0AAN6NF47_9PEZI</name>
<protein>
    <recommendedName>
        <fullName evidence="4">Secreted protein</fullName>
    </recommendedName>
</protein>
<reference evidence="3" key="1">
    <citation type="journal article" date="2023" name="Mol. Phylogenet. Evol.">
        <title>Genome-scale phylogeny and comparative genomics of the fungal order Sordariales.</title>
        <authorList>
            <person name="Hensen N."/>
            <person name="Bonometti L."/>
            <person name="Westerberg I."/>
            <person name="Brannstrom I.O."/>
            <person name="Guillou S."/>
            <person name="Cros-Aarteil S."/>
            <person name="Calhoun S."/>
            <person name="Haridas S."/>
            <person name="Kuo A."/>
            <person name="Mondo S."/>
            <person name="Pangilinan J."/>
            <person name="Riley R."/>
            <person name="LaButti K."/>
            <person name="Andreopoulos B."/>
            <person name="Lipzen A."/>
            <person name="Chen C."/>
            <person name="Yan M."/>
            <person name="Daum C."/>
            <person name="Ng V."/>
            <person name="Clum A."/>
            <person name="Steindorff A."/>
            <person name="Ohm R.A."/>
            <person name="Martin F."/>
            <person name="Silar P."/>
            <person name="Natvig D.O."/>
            <person name="Lalanne C."/>
            <person name="Gautier V."/>
            <person name="Ament-Velasquez S.L."/>
            <person name="Kruys A."/>
            <person name="Hutchinson M.I."/>
            <person name="Powell A.J."/>
            <person name="Barry K."/>
            <person name="Miller A.N."/>
            <person name="Grigoriev I.V."/>
            <person name="Debuchy R."/>
            <person name="Gladieux P."/>
            <person name="Hiltunen Thoren M."/>
            <person name="Johannesson H."/>
        </authorList>
    </citation>
    <scope>NUCLEOTIDE SEQUENCE [LARGE SCALE GENOMIC DNA]</scope>
    <source>
        <strain evidence="3">CBS 340.73</strain>
    </source>
</reference>
<feature type="signal peptide" evidence="1">
    <location>
        <begin position="1"/>
        <end position="20"/>
    </location>
</feature>
<feature type="chain" id="PRO_5042924174" description="Secreted protein" evidence="1">
    <location>
        <begin position="21"/>
        <end position="81"/>
    </location>
</feature>
<evidence type="ECO:0000313" key="3">
    <source>
        <dbReference type="Proteomes" id="UP001303473"/>
    </source>
</evidence>
<proteinExistence type="predicted"/>
<accession>A0AAN6NF47</accession>
<evidence type="ECO:0000256" key="1">
    <source>
        <dbReference type="SAM" id="SignalP"/>
    </source>
</evidence>
<sequence length="81" mass="8913">MALRWFGAILIFDLSRVVDATESRRPSNHPQASPSASFTQPLLRCLSSALFTSLPSKLATARSPSLFLFTPQHVGYPLLIL</sequence>
<organism evidence="2 3">
    <name type="scientific">Diplogelasinospora grovesii</name>
    <dbReference type="NCBI Taxonomy" id="303347"/>
    <lineage>
        <taxon>Eukaryota</taxon>
        <taxon>Fungi</taxon>
        <taxon>Dikarya</taxon>
        <taxon>Ascomycota</taxon>
        <taxon>Pezizomycotina</taxon>
        <taxon>Sordariomycetes</taxon>
        <taxon>Sordariomycetidae</taxon>
        <taxon>Sordariales</taxon>
        <taxon>Diplogelasinosporaceae</taxon>
        <taxon>Diplogelasinospora</taxon>
    </lineage>
</organism>
<dbReference type="AlphaFoldDB" id="A0AAN6NF47"/>
<evidence type="ECO:0000313" key="2">
    <source>
        <dbReference type="EMBL" id="KAK3944656.1"/>
    </source>
</evidence>
<evidence type="ECO:0008006" key="4">
    <source>
        <dbReference type="Google" id="ProtNLM"/>
    </source>
</evidence>